<feature type="transmembrane region" description="Helical" evidence="10">
    <location>
        <begin position="67"/>
        <end position="85"/>
    </location>
</feature>
<feature type="transmembrane region" description="Helical" evidence="10">
    <location>
        <begin position="184"/>
        <end position="207"/>
    </location>
</feature>
<evidence type="ECO:0000256" key="7">
    <source>
        <dbReference type="ARBA" id="ARBA00022982"/>
    </source>
</evidence>
<dbReference type="AlphaFoldDB" id="A0A7C4Y693"/>
<evidence type="ECO:0000313" key="11">
    <source>
        <dbReference type="EMBL" id="HGW92043.1"/>
    </source>
</evidence>
<dbReference type="GO" id="GO:0005886">
    <property type="term" value="C:plasma membrane"/>
    <property type="evidence" value="ECO:0007669"/>
    <property type="project" value="UniProtKB-SubCell"/>
</dbReference>
<keyword evidence="9 10" id="KW-0472">Membrane</keyword>
<keyword evidence="6 10" id="KW-1278">Translocase</keyword>
<dbReference type="GO" id="GO:0022900">
    <property type="term" value="P:electron transport chain"/>
    <property type="evidence" value="ECO:0007669"/>
    <property type="project" value="UniProtKB-UniRule"/>
</dbReference>
<name>A0A7C4Y693_UNCW3</name>
<dbReference type="EC" id="7.-.-.-" evidence="10"/>
<evidence type="ECO:0000256" key="5">
    <source>
        <dbReference type="ARBA" id="ARBA00022692"/>
    </source>
</evidence>
<feature type="transmembrane region" description="Helical" evidence="10">
    <location>
        <begin position="18"/>
        <end position="37"/>
    </location>
</feature>
<feature type="transmembrane region" description="Helical" evidence="10">
    <location>
        <begin position="43"/>
        <end position="60"/>
    </location>
</feature>
<gene>
    <name evidence="10" type="primary">rnfD</name>
    <name evidence="11" type="ORF">ENV67_05835</name>
</gene>
<reference evidence="11" key="1">
    <citation type="journal article" date="2020" name="mSystems">
        <title>Genome- and Community-Level Interaction Insights into Carbon Utilization and Element Cycling Functions of Hydrothermarchaeota in Hydrothermal Sediment.</title>
        <authorList>
            <person name="Zhou Z."/>
            <person name="Liu Y."/>
            <person name="Xu W."/>
            <person name="Pan J."/>
            <person name="Luo Z.H."/>
            <person name="Li M."/>
        </authorList>
    </citation>
    <scope>NUCLEOTIDE SEQUENCE [LARGE SCALE GENOMIC DNA]</scope>
    <source>
        <strain evidence="11">SpSt-780</strain>
    </source>
</reference>
<evidence type="ECO:0000256" key="4">
    <source>
        <dbReference type="ARBA" id="ARBA00022643"/>
    </source>
</evidence>
<dbReference type="PANTHER" id="PTHR30578">
    <property type="entry name" value="ELECTRON TRANSPORT COMPLEX PROTEIN RNFD"/>
    <property type="match status" value="1"/>
</dbReference>
<comment type="subcellular location">
    <subcellularLocation>
        <location evidence="10">Cell membrane</location>
        <topology evidence="10">Multi-pass membrane protein</topology>
    </subcellularLocation>
</comment>
<sequence length="323" mass="35476">MKISSSPHIRRKDDVQKIMFGVIIALIPSLIGSVYFFGFRALYLVFLSVLSAVISEFIFQKITRRKITALDGSAIITGILLAYNIPVNSPFWLPIVGSFFSIIIVKQLFGGLGYNIFNPALAGRAFLMSSWPSIMSGNWTPPRGGFLGGIDGITNATPLTVLKLSPAPDTILKLNSWETIWNLFIGKVGGCIGETSALLLLIGAIFLFVKKYADWRISLSYIGSVFVFSGIFYLLKLTPCNPLFHILSGGVFLGGLFMATDMVTSPITPIGRWLFGSIGGLICVLIRIWGGYPEGVSYSILIMNIFTPFLDMIKPKYFGEVKK</sequence>
<evidence type="ECO:0000256" key="9">
    <source>
        <dbReference type="ARBA" id="ARBA00023136"/>
    </source>
</evidence>
<dbReference type="PANTHER" id="PTHR30578:SF0">
    <property type="entry name" value="ION-TRANSLOCATING OXIDOREDUCTASE COMPLEX SUBUNIT D"/>
    <property type="match status" value="1"/>
</dbReference>
<keyword evidence="8 10" id="KW-1133">Transmembrane helix</keyword>
<protein>
    <recommendedName>
        <fullName evidence="10">Ion-translocating oxidoreductase complex subunit D</fullName>
        <ecNumber evidence="10">7.-.-.-</ecNumber>
    </recommendedName>
    <alternativeName>
        <fullName evidence="10">Rnf electron transport complex subunit D</fullName>
    </alternativeName>
</protein>
<comment type="similarity">
    <text evidence="10">Belongs to the NqrB/RnfD family.</text>
</comment>
<keyword evidence="5 10" id="KW-0812">Transmembrane</keyword>
<keyword evidence="3 10" id="KW-0285">Flavoprotein</keyword>
<proteinExistence type="inferred from homology"/>
<keyword evidence="1 10" id="KW-0813">Transport</keyword>
<dbReference type="InterPro" id="IPR004338">
    <property type="entry name" value="NqrB/RnfD"/>
</dbReference>
<feature type="transmembrane region" description="Helical" evidence="10">
    <location>
        <begin position="219"/>
        <end position="237"/>
    </location>
</feature>
<evidence type="ECO:0000256" key="8">
    <source>
        <dbReference type="ARBA" id="ARBA00022989"/>
    </source>
</evidence>
<feature type="transmembrane region" description="Helical" evidence="10">
    <location>
        <begin position="91"/>
        <end position="109"/>
    </location>
</feature>
<dbReference type="HAMAP" id="MF_00462">
    <property type="entry name" value="RsxD_RnfD"/>
    <property type="match status" value="1"/>
</dbReference>
<keyword evidence="10" id="KW-1003">Cell membrane</keyword>
<keyword evidence="4 10" id="KW-0288">FMN</keyword>
<feature type="transmembrane region" description="Helical" evidence="10">
    <location>
        <begin position="295"/>
        <end position="313"/>
    </location>
</feature>
<dbReference type="InterPro" id="IPR011303">
    <property type="entry name" value="RnfD_bac"/>
</dbReference>
<dbReference type="EMBL" id="DTHG01000076">
    <property type="protein sequence ID" value="HGW92043.1"/>
    <property type="molecule type" value="Genomic_DNA"/>
</dbReference>
<feature type="transmembrane region" description="Helical" evidence="10">
    <location>
        <begin position="243"/>
        <end position="263"/>
    </location>
</feature>
<dbReference type="GO" id="GO:0055085">
    <property type="term" value="P:transmembrane transport"/>
    <property type="evidence" value="ECO:0007669"/>
    <property type="project" value="InterPro"/>
</dbReference>
<evidence type="ECO:0000256" key="10">
    <source>
        <dbReference type="HAMAP-Rule" id="MF_00462"/>
    </source>
</evidence>
<evidence type="ECO:0000256" key="6">
    <source>
        <dbReference type="ARBA" id="ARBA00022967"/>
    </source>
</evidence>
<comment type="cofactor">
    <cofactor evidence="10">
        <name>FMN</name>
        <dbReference type="ChEBI" id="CHEBI:58210"/>
    </cofactor>
</comment>
<keyword evidence="2 10" id="KW-0597">Phosphoprotein</keyword>
<evidence type="ECO:0000256" key="2">
    <source>
        <dbReference type="ARBA" id="ARBA00022553"/>
    </source>
</evidence>
<dbReference type="NCBIfam" id="TIGR01946">
    <property type="entry name" value="rnfD"/>
    <property type="match status" value="1"/>
</dbReference>
<comment type="caution">
    <text evidence="11">The sequence shown here is derived from an EMBL/GenBank/DDBJ whole genome shotgun (WGS) entry which is preliminary data.</text>
</comment>
<comment type="subunit">
    <text evidence="10">The complex is composed of six subunits: RnfA, RnfB, RnfC, RnfD, RnfE and RnfG.</text>
</comment>
<feature type="modified residue" description="FMN phosphoryl threonine" evidence="10">
    <location>
        <position position="157"/>
    </location>
</feature>
<feature type="transmembrane region" description="Helical" evidence="10">
    <location>
        <begin position="270"/>
        <end position="289"/>
    </location>
</feature>
<dbReference type="Pfam" id="PF03116">
    <property type="entry name" value="NQR2_RnfD_RnfE"/>
    <property type="match status" value="1"/>
</dbReference>
<comment type="function">
    <text evidence="10">Part of a membrane-bound complex that couples electron transfer with translocation of ions across the membrane.</text>
</comment>
<evidence type="ECO:0000256" key="3">
    <source>
        <dbReference type="ARBA" id="ARBA00022630"/>
    </source>
</evidence>
<accession>A0A7C4Y693</accession>
<organism evidence="11">
    <name type="scientific">candidate division WOR-3 bacterium</name>
    <dbReference type="NCBI Taxonomy" id="2052148"/>
    <lineage>
        <taxon>Bacteria</taxon>
        <taxon>Bacteria division WOR-3</taxon>
    </lineage>
</organism>
<keyword evidence="7 10" id="KW-0249">Electron transport</keyword>
<evidence type="ECO:0000256" key="1">
    <source>
        <dbReference type="ARBA" id="ARBA00022448"/>
    </source>
</evidence>